<dbReference type="KEGG" id="phao:HF685_04480"/>
<dbReference type="InterPro" id="IPR052354">
    <property type="entry name" value="Cell_Wall_Dynamics_Protein"/>
</dbReference>
<dbReference type="InterPro" id="IPR000726">
    <property type="entry name" value="Glyco_hydro_19_cat"/>
</dbReference>
<dbReference type="InterPro" id="IPR036366">
    <property type="entry name" value="PGBDSf"/>
</dbReference>
<accession>A0A6H2DRU4</accession>
<dbReference type="RefSeq" id="WP_168821243.1">
    <property type="nucleotide sequence ID" value="NZ_CP051217.1"/>
</dbReference>
<evidence type="ECO:0000313" key="4">
    <source>
        <dbReference type="Proteomes" id="UP000501600"/>
    </source>
</evidence>
<evidence type="ECO:0000259" key="1">
    <source>
        <dbReference type="Pfam" id="PF00182"/>
    </source>
</evidence>
<dbReference type="InterPro" id="IPR002477">
    <property type="entry name" value="Peptidoglycan-bd-like"/>
</dbReference>
<dbReference type="GO" id="GO:0006032">
    <property type="term" value="P:chitin catabolic process"/>
    <property type="evidence" value="ECO:0007669"/>
    <property type="project" value="InterPro"/>
</dbReference>
<dbReference type="GO" id="GO:0016998">
    <property type="term" value="P:cell wall macromolecule catabolic process"/>
    <property type="evidence" value="ECO:0007669"/>
    <property type="project" value="InterPro"/>
</dbReference>
<dbReference type="Pfam" id="PF00182">
    <property type="entry name" value="Glyco_hydro_19"/>
    <property type="match status" value="1"/>
</dbReference>
<feature type="domain" description="Glycoside hydrolase family 19 catalytic" evidence="1">
    <location>
        <begin position="41"/>
        <end position="146"/>
    </location>
</feature>
<dbReference type="InterPro" id="IPR036365">
    <property type="entry name" value="PGBD-like_sf"/>
</dbReference>
<dbReference type="PANTHER" id="PTHR34408">
    <property type="entry name" value="FAMILY PROTEIN, PUTATIVE-RELATED"/>
    <property type="match status" value="1"/>
</dbReference>
<dbReference type="Pfam" id="PF01471">
    <property type="entry name" value="PG_binding_1"/>
    <property type="match status" value="1"/>
</dbReference>
<dbReference type="AlphaFoldDB" id="A0A6H2DRU4"/>
<reference evidence="3 4" key="1">
    <citation type="submission" date="2020-04" db="EMBL/GenBank/DDBJ databases">
        <title>Genome sequence for Sphingorhabdus sp. strain M1.</title>
        <authorList>
            <person name="Park S.-J."/>
        </authorList>
    </citation>
    <scope>NUCLEOTIDE SEQUENCE [LARGE SCALE GENOMIC DNA]</scope>
    <source>
        <strain evidence="3 4">JK6</strain>
    </source>
</reference>
<dbReference type="Gene3D" id="1.10.101.10">
    <property type="entry name" value="PGBD-like superfamily/PGBD"/>
    <property type="match status" value="1"/>
</dbReference>
<dbReference type="SUPFAM" id="SSF53955">
    <property type="entry name" value="Lysozyme-like"/>
    <property type="match status" value="1"/>
</dbReference>
<name>A0A6H2DRU4_9SPHN</name>
<feature type="domain" description="Peptidoglycan binding-like" evidence="2">
    <location>
        <begin position="204"/>
        <end position="258"/>
    </location>
</feature>
<protein>
    <submittedName>
        <fullName evidence="3">Peptidoglycan-binding protein</fullName>
    </submittedName>
</protein>
<dbReference type="PANTHER" id="PTHR34408:SF1">
    <property type="entry name" value="GLYCOSYL HYDROLASE FAMILY 19 DOMAIN-CONTAINING PROTEIN HI_1415"/>
    <property type="match status" value="1"/>
</dbReference>
<keyword evidence="4" id="KW-1185">Reference proteome</keyword>
<evidence type="ECO:0000259" key="2">
    <source>
        <dbReference type="Pfam" id="PF01471"/>
    </source>
</evidence>
<gene>
    <name evidence="3" type="ORF">HF685_04480</name>
</gene>
<proteinExistence type="predicted"/>
<organism evidence="3 4">
    <name type="scientific">Parasphingorhabdus halotolerans</name>
    <dbReference type="NCBI Taxonomy" id="2725558"/>
    <lineage>
        <taxon>Bacteria</taxon>
        <taxon>Pseudomonadati</taxon>
        <taxon>Pseudomonadota</taxon>
        <taxon>Alphaproteobacteria</taxon>
        <taxon>Sphingomonadales</taxon>
        <taxon>Sphingomonadaceae</taxon>
        <taxon>Parasphingorhabdus</taxon>
    </lineage>
</organism>
<dbReference type="GO" id="GO:0004568">
    <property type="term" value="F:chitinase activity"/>
    <property type="evidence" value="ECO:0007669"/>
    <property type="project" value="InterPro"/>
</dbReference>
<dbReference type="SUPFAM" id="SSF47090">
    <property type="entry name" value="PGBD-like"/>
    <property type="match status" value="1"/>
</dbReference>
<dbReference type="EMBL" id="CP051217">
    <property type="protein sequence ID" value="QJB70675.1"/>
    <property type="molecule type" value="Genomic_DNA"/>
</dbReference>
<sequence>MIPLDLDVLRAIMPRYSNAAIAAKQAFIVESIAGSMTNILSDYQISTRLRIAHFLAQIAHESAGFRTTEEFASGAAYEGRRDLGNSEPGDGKRYKGRGLLQLTGRANYRELGGKIGLDLENDPELAAEPKTSLIIACEYWQSRKINRLCDEDNLVAVTKKVNGGRNGLEDRANYLAKAKIALARIEALPMPLGEKPTLRRGSIGPEVDDLQKLLRDKGYMIAIDGDFGPATEAMVMRFQEDKDLGADGIVGKKTWAALEK</sequence>
<evidence type="ECO:0000313" key="3">
    <source>
        <dbReference type="EMBL" id="QJB70675.1"/>
    </source>
</evidence>
<dbReference type="InterPro" id="IPR023346">
    <property type="entry name" value="Lysozyme-like_dom_sf"/>
</dbReference>
<dbReference type="Gene3D" id="1.10.530.10">
    <property type="match status" value="1"/>
</dbReference>
<dbReference type="Proteomes" id="UP000501600">
    <property type="component" value="Chromosome"/>
</dbReference>